<dbReference type="InterPro" id="IPR023614">
    <property type="entry name" value="Porin_dom_sf"/>
</dbReference>
<dbReference type="GO" id="GO:0015288">
    <property type="term" value="F:porin activity"/>
    <property type="evidence" value="ECO:0007669"/>
    <property type="project" value="InterPro"/>
</dbReference>
<sequence length="336" mass="33472">MKKVLFASTALVAFAGAASAEVALTGRAEMGIFKADSVSAAGVVTSNGTQFFTDIDVTFTMSGETDNGLTFGASVDLDEGGAISNATQNNSDDGGATIFISGSFGTVTMGDTDGALDWAMTDAGNVGNPGSLADDETTHAGYNGAWLDGNNNGSAGDGQILRWDYTSGAFGVAVSLEDDNGSNAANTGVGYAIGLKYALDLSGTTVNFGLGHQKAADNAGNAVDPKATGVSVSASFANGLSAGVTYTDFSDSNIDKHVGLGLGYTTGAFSIHANYGKFSGETGFADVSGYGLAAAYDLGGGAVVHFGYGSGDTVNAAGTATVDKSKTMSFGLGLSF</sequence>
<dbReference type="EMBL" id="AONI01000015">
    <property type="protein sequence ID" value="EPX77804.1"/>
    <property type="molecule type" value="Genomic_DNA"/>
</dbReference>
<dbReference type="HOGENOM" id="CLU_825847_0_0_5"/>
<dbReference type="Pfam" id="PF13609">
    <property type="entry name" value="Porin_4"/>
    <property type="match status" value="1"/>
</dbReference>
<dbReference type="Gene3D" id="2.40.160.10">
    <property type="entry name" value="Porin"/>
    <property type="match status" value="1"/>
</dbReference>
<feature type="signal peptide" evidence="1">
    <location>
        <begin position="1"/>
        <end position="20"/>
    </location>
</feature>
<protein>
    <submittedName>
        <fullName evidence="3">Porin</fullName>
    </submittedName>
</protein>
<evidence type="ECO:0000256" key="1">
    <source>
        <dbReference type="SAM" id="SignalP"/>
    </source>
</evidence>
<accession>S9RV20</accession>
<gene>
    <name evidence="3" type="ORF">thalar_03531</name>
</gene>
<feature type="chain" id="PRO_5004568765" evidence="1">
    <location>
        <begin position="21"/>
        <end position="336"/>
    </location>
</feature>
<dbReference type="InterPro" id="IPR033900">
    <property type="entry name" value="Gram_neg_porin_domain"/>
</dbReference>
<name>S9RV20_9RHOB</name>
<evidence type="ECO:0000313" key="3">
    <source>
        <dbReference type="EMBL" id="EPX77804.1"/>
    </source>
</evidence>
<dbReference type="Proteomes" id="UP000015351">
    <property type="component" value="Unassembled WGS sequence"/>
</dbReference>
<feature type="domain" description="Porin" evidence="2">
    <location>
        <begin position="7"/>
        <end position="313"/>
    </location>
</feature>
<reference evidence="4" key="1">
    <citation type="journal article" date="2013" name="Stand. Genomic Sci.">
        <title>Genome sequence of the Litoreibacter arenae type strain (DSM 19593(T)), a member of the Roseobacter clade isolated from sea sand.</title>
        <authorList>
            <person name="Riedel T."/>
            <person name="Fiebig A."/>
            <person name="Petersen J."/>
            <person name="Gronow S."/>
            <person name="Kyrpides N.C."/>
            <person name="Goker M."/>
            <person name="Klenk H.P."/>
        </authorList>
    </citation>
    <scope>NUCLEOTIDE SEQUENCE [LARGE SCALE GENOMIC DNA]</scope>
    <source>
        <strain evidence="4">DSM 19593</strain>
    </source>
</reference>
<organism evidence="3 4">
    <name type="scientific">Litoreibacter arenae DSM 19593</name>
    <dbReference type="NCBI Taxonomy" id="1123360"/>
    <lineage>
        <taxon>Bacteria</taxon>
        <taxon>Pseudomonadati</taxon>
        <taxon>Pseudomonadota</taxon>
        <taxon>Alphaproteobacteria</taxon>
        <taxon>Rhodobacterales</taxon>
        <taxon>Roseobacteraceae</taxon>
        <taxon>Litoreibacter</taxon>
    </lineage>
</organism>
<dbReference type="SUPFAM" id="SSF56935">
    <property type="entry name" value="Porins"/>
    <property type="match status" value="1"/>
</dbReference>
<keyword evidence="1" id="KW-0732">Signal</keyword>
<dbReference type="RefSeq" id="WP_021102875.1">
    <property type="nucleotide sequence ID" value="NZ_KE557314.1"/>
</dbReference>
<comment type="caution">
    <text evidence="3">The sequence shown here is derived from an EMBL/GenBank/DDBJ whole genome shotgun (WGS) entry which is preliminary data.</text>
</comment>
<evidence type="ECO:0000313" key="4">
    <source>
        <dbReference type="Proteomes" id="UP000015351"/>
    </source>
</evidence>
<dbReference type="OrthoDB" id="7326315at2"/>
<dbReference type="AlphaFoldDB" id="S9RV20"/>
<keyword evidence="4" id="KW-1185">Reference proteome</keyword>
<dbReference type="STRING" id="1123360.thalar_03531"/>
<proteinExistence type="predicted"/>
<dbReference type="eggNOG" id="COG3203">
    <property type="taxonomic scope" value="Bacteria"/>
</dbReference>
<dbReference type="GO" id="GO:0016020">
    <property type="term" value="C:membrane"/>
    <property type="evidence" value="ECO:0007669"/>
    <property type="project" value="InterPro"/>
</dbReference>
<evidence type="ECO:0000259" key="2">
    <source>
        <dbReference type="Pfam" id="PF13609"/>
    </source>
</evidence>